<dbReference type="AlphaFoldDB" id="A0A9D1YR74"/>
<reference evidence="1" key="1">
    <citation type="journal article" date="2021" name="PeerJ">
        <title>Extensive microbial diversity within the chicken gut microbiome revealed by metagenomics and culture.</title>
        <authorList>
            <person name="Gilroy R."/>
            <person name="Ravi A."/>
            <person name="Getino M."/>
            <person name="Pursley I."/>
            <person name="Horton D.L."/>
            <person name="Alikhan N.F."/>
            <person name="Baker D."/>
            <person name="Gharbi K."/>
            <person name="Hall N."/>
            <person name="Watson M."/>
            <person name="Adriaenssens E.M."/>
            <person name="Foster-Nyarko E."/>
            <person name="Jarju S."/>
            <person name="Secka A."/>
            <person name="Antonio M."/>
            <person name="Oren A."/>
            <person name="Chaudhuri R.R."/>
            <person name="La Ragione R."/>
            <person name="Hildebrand F."/>
            <person name="Pallen M.J."/>
        </authorList>
    </citation>
    <scope>NUCLEOTIDE SEQUENCE</scope>
    <source>
        <strain evidence="1">ChiSxjej3B15-24422</strain>
    </source>
</reference>
<comment type="caution">
    <text evidence="1">The sequence shown here is derived from an EMBL/GenBank/DDBJ whole genome shotgun (WGS) entry which is preliminary data.</text>
</comment>
<evidence type="ECO:0000313" key="1">
    <source>
        <dbReference type="EMBL" id="HIY61545.1"/>
    </source>
</evidence>
<protein>
    <submittedName>
        <fullName evidence="1">Uncharacterized protein</fullName>
    </submittedName>
</protein>
<dbReference type="EMBL" id="DXDD01000157">
    <property type="protein sequence ID" value="HIY61545.1"/>
    <property type="molecule type" value="Genomic_DNA"/>
</dbReference>
<reference evidence="1" key="2">
    <citation type="submission" date="2021-04" db="EMBL/GenBank/DDBJ databases">
        <authorList>
            <person name="Gilroy R."/>
        </authorList>
    </citation>
    <scope>NUCLEOTIDE SEQUENCE</scope>
    <source>
        <strain evidence="1">ChiSxjej3B15-24422</strain>
    </source>
</reference>
<name>A0A9D1YR74_9FIRM</name>
<sequence>MMNLNEMLLKEQLRLEKIVKEAGARLKNAPEGTLRLSGCRKSIQYYRCLPGGRKNGEYLPKSREKLIRALAQKSYDEKVVRLAEKRLAQIRDILADYEDDEFEKLLLAEHPERQKLIRPAEISWEQRLEKWLSEEYTEKAFQKGAPVILTERGERVRSKSEKILADLFFRRGIPYKYECPLFLKGYGTVHPDFTFLSERTGKEIYWEHAGRMDEPEYAGSAVRKIQAYEENGIYPGERLILTFETETSLLDTKLAEQLAEKHLLKKKEIHMPGQNLQK</sequence>
<accession>A0A9D1YR74</accession>
<gene>
    <name evidence="1" type="ORF">H9831_12845</name>
</gene>
<evidence type="ECO:0000313" key="2">
    <source>
        <dbReference type="Proteomes" id="UP000824007"/>
    </source>
</evidence>
<proteinExistence type="predicted"/>
<dbReference type="Proteomes" id="UP000824007">
    <property type="component" value="Unassembled WGS sequence"/>
</dbReference>
<dbReference type="Gene3D" id="3.40.91.30">
    <property type="match status" value="1"/>
</dbReference>
<organism evidence="1 2">
    <name type="scientific">Candidatus Eisenbergiella pullistercoris</name>
    <dbReference type="NCBI Taxonomy" id="2838555"/>
    <lineage>
        <taxon>Bacteria</taxon>
        <taxon>Bacillati</taxon>
        <taxon>Bacillota</taxon>
        <taxon>Clostridia</taxon>
        <taxon>Lachnospirales</taxon>
        <taxon>Lachnospiraceae</taxon>
        <taxon>Eisenbergiella</taxon>
    </lineage>
</organism>